<accession>A0A1I4MR46</accession>
<dbReference type="GO" id="GO:0016020">
    <property type="term" value="C:membrane"/>
    <property type="evidence" value="ECO:0007669"/>
    <property type="project" value="UniProtKB-SubCell"/>
</dbReference>
<evidence type="ECO:0000256" key="8">
    <source>
        <dbReference type="SAM" id="Phobius"/>
    </source>
</evidence>
<dbReference type="STRING" id="758825.SAMN02982985_02579"/>
<dbReference type="InterPro" id="IPR009908">
    <property type="entry name" value="Methylamine_util_MauE"/>
</dbReference>
<comment type="subcellular location">
    <subcellularLocation>
        <location evidence="2">Membrane</location>
        <topology evidence="2">Multi-pass membrane protein</topology>
    </subcellularLocation>
</comment>
<evidence type="ECO:0000256" key="6">
    <source>
        <dbReference type="ARBA" id="ARBA00022989"/>
    </source>
</evidence>
<dbReference type="Pfam" id="PF07291">
    <property type="entry name" value="MauE"/>
    <property type="match status" value="1"/>
</dbReference>
<feature type="transmembrane region" description="Helical" evidence="8">
    <location>
        <begin position="6"/>
        <end position="25"/>
    </location>
</feature>
<evidence type="ECO:0000313" key="10">
    <source>
        <dbReference type="EMBL" id="SFM05792.1"/>
    </source>
</evidence>
<dbReference type="GO" id="GO:0030416">
    <property type="term" value="P:methylamine metabolic process"/>
    <property type="evidence" value="ECO:0007669"/>
    <property type="project" value="InterPro"/>
</dbReference>
<dbReference type="EMBL" id="FOTW01000011">
    <property type="protein sequence ID" value="SFM05792.1"/>
    <property type="molecule type" value="Genomic_DNA"/>
</dbReference>
<keyword evidence="11" id="KW-1185">Reference proteome</keyword>
<dbReference type="Proteomes" id="UP000199470">
    <property type="component" value="Unassembled WGS sequence"/>
</dbReference>
<protein>
    <recommendedName>
        <fullName evidence="4">Methylamine utilization protein MauE</fullName>
    </recommendedName>
</protein>
<organism evidence="10 11">
    <name type="scientific">Rugamonas rubra</name>
    <dbReference type="NCBI Taxonomy" id="758825"/>
    <lineage>
        <taxon>Bacteria</taxon>
        <taxon>Pseudomonadati</taxon>
        <taxon>Pseudomonadota</taxon>
        <taxon>Betaproteobacteria</taxon>
        <taxon>Burkholderiales</taxon>
        <taxon>Oxalobacteraceae</taxon>
        <taxon>Telluria group</taxon>
        <taxon>Rugamonas</taxon>
    </lineage>
</organism>
<feature type="transmembrane region" description="Helical" evidence="8">
    <location>
        <begin position="37"/>
        <end position="56"/>
    </location>
</feature>
<dbReference type="OrthoDB" id="7069033at2"/>
<reference evidence="10 11" key="1">
    <citation type="submission" date="2016-10" db="EMBL/GenBank/DDBJ databases">
        <authorList>
            <person name="de Groot N.N."/>
        </authorList>
    </citation>
    <scope>NUCLEOTIDE SEQUENCE [LARGE SCALE GENOMIC DNA]</scope>
    <source>
        <strain evidence="10 11">ATCC 43154</strain>
    </source>
</reference>
<evidence type="ECO:0000256" key="2">
    <source>
        <dbReference type="ARBA" id="ARBA00004141"/>
    </source>
</evidence>
<evidence type="ECO:0000313" key="11">
    <source>
        <dbReference type="Proteomes" id="UP000199470"/>
    </source>
</evidence>
<feature type="transmembrane region" description="Helical" evidence="8">
    <location>
        <begin position="158"/>
        <end position="178"/>
    </location>
</feature>
<evidence type="ECO:0000256" key="7">
    <source>
        <dbReference type="ARBA" id="ARBA00023136"/>
    </source>
</evidence>
<comment type="pathway">
    <text evidence="3">One-carbon metabolism; methylamine degradation.</text>
</comment>
<keyword evidence="7 8" id="KW-0472">Membrane</keyword>
<dbReference type="AlphaFoldDB" id="A0A1I4MR46"/>
<evidence type="ECO:0000259" key="9">
    <source>
        <dbReference type="Pfam" id="PF07291"/>
    </source>
</evidence>
<sequence length="192" mass="19252">MSGELFFGATLRYLLGFLLLCGAWGKSASFAGLKHNLVESFGLSAGLAALLAPLLVGAEGLLGAVLLVDSGADDQALLAALAMLLSFTLVVGYQFVSRDVVRCSCFGEAERPVSGYDLLRNLLLIAAIVGALAGGGHGGEPAAGGALAAAGEEVGAGLAARLMCAGLGLLLAVLCVHFHDLVTLLGTPEEGA</sequence>
<evidence type="ECO:0000256" key="5">
    <source>
        <dbReference type="ARBA" id="ARBA00022692"/>
    </source>
</evidence>
<comment type="function">
    <text evidence="1">May be specifically involved in the processing, transport, and/or maturation of the MADH beta-subunit.</text>
</comment>
<feature type="transmembrane region" description="Helical" evidence="8">
    <location>
        <begin position="118"/>
        <end position="138"/>
    </location>
</feature>
<feature type="domain" description="Methylamine utilisation protein MauE" evidence="9">
    <location>
        <begin position="7"/>
        <end position="133"/>
    </location>
</feature>
<dbReference type="RefSeq" id="WP_093387990.1">
    <property type="nucleotide sequence ID" value="NZ_FOTW01000011.1"/>
</dbReference>
<keyword evidence="6 8" id="KW-1133">Transmembrane helix</keyword>
<keyword evidence="5 8" id="KW-0812">Transmembrane</keyword>
<evidence type="ECO:0000256" key="1">
    <source>
        <dbReference type="ARBA" id="ARBA00003475"/>
    </source>
</evidence>
<name>A0A1I4MR46_9BURK</name>
<feature type="transmembrane region" description="Helical" evidence="8">
    <location>
        <begin position="76"/>
        <end position="97"/>
    </location>
</feature>
<evidence type="ECO:0000256" key="3">
    <source>
        <dbReference type="ARBA" id="ARBA00004856"/>
    </source>
</evidence>
<evidence type="ECO:0000256" key="4">
    <source>
        <dbReference type="ARBA" id="ARBA00019078"/>
    </source>
</evidence>
<proteinExistence type="predicted"/>
<gene>
    <name evidence="10" type="ORF">SAMN02982985_02579</name>
</gene>